<dbReference type="STRING" id="1314674.A0A0D7AUC8"/>
<dbReference type="OrthoDB" id="1924069at2759"/>
<proteinExistence type="predicted"/>
<dbReference type="EMBL" id="KN881177">
    <property type="protein sequence ID" value="KIY60891.1"/>
    <property type="molecule type" value="Genomic_DNA"/>
</dbReference>
<accession>A0A0D7AUC8</accession>
<protein>
    <submittedName>
        <fullName evidence="1">Uncharacterized protein</fullName>
    </submittedName>
</protein>
<sequence length="140" mass="15064">MDDIRVRMYDNLSVIFGLPDQSSSQVEVVIGRTFLFNRKSDIWSPLDKSGVTGFVHRVVLHGHTAFLHGVVSAPHGREISSSSNVHSAAATTLAQGDTETAPVPIRQLSACRRRSLSCIARPPSTSLLISTPTLLSSGVI</sequence>
<organism evidence="1 2">
    <name type="scientific">Cylindrobasidium torrendii FP15055 ss-10</name>
    <dbReference type="NCBI Taxonomy" id="1314674"/>
    <lineage>
        <taxon>Eukaryota</taxon>
        <taxon>Fungi</taxon>
        <taxon>Dikarya</taxon>
        <taxon>Basidiomycota</taxon>
        <taxon>Agaricomycotina</taxon>
        <taxon>Agaricomycetes</taxon>
        <taxon>Agaricomycetidae</taxon>
        <taxon>Agaricales</taxon>
        <taxon>Marasmiineae</taxon>
        <taxon>Physalacriaceae</taxon>
        <taxon>Cylindrobasidium</taxon>
    </lineage>
</organism>
<gene>
    <name evidence="1" type="ORF">CYLTODRAFT_460326</name>
</gene>
<dbReference type="Gene3D" id="3.20.20.140">
    <property type="entry name" value="Metal-dependent hydrolases"/>
    <property type="match status" value="1"/>
</dbReference>
<evidence type="ECO:0000313" key="2">
    <source>
        <dbReference type="Proteomes" id="UP000054007"/>
    </source>
</evidence>
<dbReference type="Proteomes" id="UP000054007">
    <property type="component" value="Unassembled WGS sequence"/>
</dbReference>
<dbReference type="AlphaFoldDB" id="A0A0D7AUC8"/>
<name>A0A0D7AUC8_9AGAR</name>
<evidence type="ECO:0000313" key="1">
    <source>
        <dbReference type="EMBL" id="KIY60891.1"/>
    </source>
</evidence>
<reference evidence="1 2" key="1">
    <citation type="journal article" date="2015" name="Fungal Genet. Biol.">
        <title>Evolution of novel wood decay mechanisms in Agaricales revealed by the genome sequences of Fistulina hepatica and Cylindrobasidium torrendii.</title>
        <authorList>
            <person name="Floudas D."/>
            <person name="Held B.W."/>
            <person name="Riley R."/>
            <person name="Nagy L.G."/>
            <person name="Koehler G."/>
            <person name="Ransdell A.S."/>
            <person name="Younus H."/>
            <person name="Chow J."/>
            <person name="Chiniquy J."/>
            <person name="Lipzen A."/>
            <person name="Tritt A."/>
            <person name="Sun H."/>
            <person name="Haridas S."/>
            <person name="LaButti K."/>
            <person name="Ohm R.A."/>
            <person name="Kues U."/>
            <person name="Blanchette R.A."/>
            <person name="Grigoriev I.V."/>
            <person name="Minto R.E."/>
            <person name="Hibbett D.S."/>
        </authorList>
    </citation>
    <scope>NUCLEOTIDE SEQUENCE [LARGE SCALE GENOMIC DNA]</scope>
    <source>
        <strain evidence="1 2">FP15055 ss-10</strain>
    </source>
</reference>
<keyword evidence="2" id="KW-1185">Reference proteome</keyword>